<dbReference type="InterPro" id="IPR036611">
    <property type="entry name" value="Trigger_fac_ribosome-bd_sf"/>
</dbReference>
<dbReference type="GO" id="GO:0044183">
    <property type="term" value="F:protein folding chaperone"/>
    <property type="evidence" value="ECO:0007669"/>
    <property type="project" value="TreeGrafter"/>
</dbReference>
<feature type="domain" description="Trigger factor C-terminal" evidence="12">
    <location>
        <begin position="264"/>
        <end position="312"/>
    </location>
</feature>
<feature type="domain" description="Trigger factor C-terminal" evidence="12">
    <location>
        <begin position="323"/>
        <end position="395"/>
    </location>
</feature>
<reference evidence="13" key="1">
    <citation type="journal article" date="2015" name="PeerJ">
        <title>First genomic representation of candidate bacterial phylum KSB3 points to enhanced environmental sensing as a trigger of wastewater bulking.</title>
        <authorList>
            <person name="Sekiguchi Y."/>
            <person name="Ohashi A."/>
            <person name="Parks D.H."/>
            <person name="Yamauchi T."/>
            <person name="Tyson G.W."/>
            <person name="Hugenholtz P."/>
        </authorList>
    </citation>
    <scope>NUCLEOTIDE SEQUENCE [LARGE SCALE GENOMIC DNA]</scope>
</reference>
<dbReference type="InterPro" id="IPR008881">
    <property type="entry name" value="Trigger_fac_ribosome-bd_bac"/>
</dbReference>
<dbReference type="GO" id="GO:0043022">
    <property type="term" value="F:ribosome binding"/>
    <property type="evidence" value="ECO:0007669"/>
    <property type="project" value="TreeGrafter"/>
</dbReference>
<dbReference type="Gene3D" id="3.10.50.40">
    <property type="match status" value="1"/>
</dbReference>
<comment type="similarity">
    <text evidence="2 9">Belongs to the FKBP-type PPIase family. Tig subfamily.</text>
</comment>
<dbReference type="InterPro" id="IPR037041">
    <property type="entry name" value="Trigger_fac_C_sf"/>
</dbReference>
<accession>A0A0S6VXU5</accession>
<evidence type="ECO:0000256" key="3">
    <source>
        <dbReference type="ARBA" id="ARBA00013194"/>
    </source>
</evidence>
<evidence type="ECO:0000256" key="5">
    <source>
        <dbReference type="ARBA" id="ARBA00023110"/>
    </source>
</evidence>
<dbReference type="InterPro" id="IPR046357">
    <property type="entry name" value="PPIase_dom_sf"/>
</dbReference>
<dbReference type="InterPro" id="IPR008880">
    <property type="entry name" value="Trigger_fac_C"/>
</dbReference>
<comment type="subcellular location">
    <subcellularLocation>
        <location evidence="9">Cytoplasm</location>
    </subcellularLocation>
    <text evidence="9">About half TF is bound to the ribosome near the polypeptide exit tunnel while the other half is free in the cytoplasm.</text>
</comment>
<sequence length="404" mass="45934">MNVVVEELGTCQKKLTIQLSIDEVNKQYQTVFNRLRQEIAIPGFRKGKASPTTVKRRFHRQILDETKEQLLEDSLKNALIEQKIAPVGTPVIDFKSIKVAENQPVEYAAEVEFWPPFEITQYTGVEIAKKPTPDTTDAQIAEALEVLQRQNATNTPVDDDHAIVSRDQVTVSYQRILDGIPYGKPVDNVSFWLGVDRVFPELEQNVEGKKKGDRFEFSVNYGDDSPNPELAGKTLVFDVTVTNVEHVILPDLDDEFAKDLEEDSLDALKAKIADNIRERAERDLIADAKNRLLMKIAEAHTFEVPPSLIKEQKRIYPNVEDAEVLKMLRAGVVIAKIQEQENIDVTNEELDAEVEKIAMQQRLPVAAMKAYLAEHHRLEQLRSNMREAKTLDFLYQHAHVVEEA</sequence>
<dbReference type="SUPFAM" id="SSF102735">
    <property type="entry name" value="Trigger factor ribosome-binding domain"/>
    <property type="match status" value="1"/>
</dbReference>
<dbReference type="HOGENOM" id="CLU_033058_3_1_0"/>
<dbReference type="InterPro" id="IPR005215">
    <property type="entry name" value="Trig_fac"/>
</dbReference>
<dbReference type="GO" id="GO:0051301">
    <property type="term" value="P:cell division"/>
    <property type="evidence" value="ECO:0007669"/>
    <property type="project" value="UniProtKB-KW"/>
</dbReference>
<evidence type="ECO:0000259" key="10">
    <source>
        <dbReference type="Pfam" id="PF00254"/>
    </source>
</evidence>
<gene>
    <name evidence="9" type="primary">tig</name>
    <name evidence="13" type="ORF">U14_01988</name>
</gene>
<evidence type="ECO:0000256" key="8">
    <source>
        <dbReference type="ARBA" id="ARBA00029986"/>
    </source>
</evidence>
<dbReference type="Pfam" id="PF00254">
    <property type="entry name" value="FKBP_C"/>
    <property type="match status" value="1"/>
</dbReference>
<dbReference type="SUPFAM" id="SSF54534">
    <property type="entry name" value="FKBP-like"/>
    <property type="match status" value="1"/>
</dbReference>
<dbReference type="Gene3D" id="1.10.3120.10">
    <property type="entry name" value="Trigger factor, C-terminal domain"/>
    <property type="match status" value="2"/>
</dbReference>
<dbReference type="EC" id="5.2.1.8" evidence="3 9"/>
<evidence type="ECO:0000256" key="4">
    <source>
        <dbReference type="ARBA" id="ARBA00016902"/>
    </source>
</evidence>
<dbReference type="EMBL" id="DF820456">
    <property type="protein sequence ID" value="GAK50748.1"/>
    <property type="molecule type" value="Genomic_DNA"/>
</dbReference>
<dbReference type="Gene3D" id="3.30.70.1050">
    <property type="entry name" value="Trigger factor ribosome-binding domain"/>
    <property type="match status" value="1"/>
</dbReference>
<evidence type="ECO:0000256" key="9">
    <source>
        <dbReference type="HAMAP-Rule" id="MF_00303"/>
    </source>
</evidence>
<dbReference type="GO" id="GO:0015031">
    <property type="term" value="P:protein transport"/>
    <property type="evidence" value="ECO:0007669"/>
    <property type="project" value="UniProtKB-UniRule"/>
</dbReference>
<keyword evidence="14" id="KW-1185">Reference proteome</keyword>
<evidence type="ECO:0000313" key="13">
    <source>
        <dbReference type="EMBL" id="GAK50748.1"/>
    </source>
</evidence>
<dbReference type="PANTHER" id="PTHR30560">
    <property type="entry name" value="TRIGGER FACTOR CHAPERONE AND PEPTIDYL-PROLYL CIS/TRANS ISOMERASE"/>
    <property type="match status" value="1"/>
</dbReference>
<protein>
    <recommendedName>
        <fullName evidence="4 9">Trigger factor</fullName>
        <shortName evidence="9">TF</shortName>
        <ecNumber evidence="3 9">5.2.1.8</ecNumber>
    </recommendedName>
    <alternativeName>
        <fullName evidence="8 9">PPIase</fullName>
    </alternativeName>
</protein>
<dbReference type="SUPFAM" id="SSF109998">
    <property type="entry name" value="Triger factor/SurA peptide-binding domain-like"/>
    <property type="match status" value="1"/>
</dbReference>
<dbReference type="Pfam" id="PF05697">
    <property type="entry name" value="Trigger_N"/>
    <property type="match status" value="1"/>
</dbReference>
<dbReference type="PANTHER" id="PTHR30560:SF3">
    <property type="entry name" value="TRIGGER FACTOR-LIKE PROTEIN TIG, CHLOROPLASTIC"/>
    <property type="match status" value="1"/>
</dbReference>
<evidence type="ECO:0000256" key="6">
    <source>
        <dbReference type="ARBA" id="ARBA00023186"/>
    </source>
</evidence>
<keyword evidence="9" id="KW-0131">Cell cycle</keyword>
<keyword evidence="7 9" id="KW-0413">Isomerase</keyword>
<dbReference type="Proteomes" id="UP000030700">
    <property type="component" value="Unassembled WGS sequence"/>
</dbReference>
<feature type="domain" description="PPIase FKBP-type" evidence="10">
    <location>
        <begin position="164"/>
        <end position="241"/>
    </location>
</feature>
<dbReference type="InterPro" id="IPR027304">
    <property type="entry name" value="Trigger_fact/SurA_dom_sf"/>
</dbReference>
<dbReference type="GO" id="GO:0043335">
    <property type="term" value="P:protein unfolding"/>
    <property type="evidence" value="ECO:0007669"/>
    <property type="project" value="TreeGrafter"/>
</dbReference>
<dbReference type="GO" id="GO:0051083">
    <property type="term" value="P:'de novo' cotranslational protein folding"/>
    <property type="evidence" value="ECO:0007669"/>
    <property type="project" value="TreeGrafter"/>
</dbReference>
<keyword evidence="9" id="KW-0132">Cell division</keyword>
<evidence type="ECO:0000259" key="12">
    <source>
        <dbReference type="Pfam" id="PF05698"/>
    </source>
</evidence>
<proteinExistence type="inferred from homology"/>
<dbReference type="AlphaFoldDB" id="A0A0S6VXU5"/>
<dbReference type="PIRSF" id="PIRSF003095">
    <property type="entry name" value="Trigger_factor"/>
    <property type="match status" value="1"/>
</dbReference>
<keyword evidence="9" id="KW-0963">Cytoplasm</keyword>
<dbReference type="STRING" id="1499966.U14_01988"/>
<dbReference type="InterPro" id="IPR001179">
    <property type="entry name" value="PPIase_FKBP_dom"/>
</dbReference>
<keyword evidence="5 9" id="KW-0697">Rotamase</keyword>
<dbReference type="GO" id="GO:0003755">
    <property type="term" value="F:peptidyl-prolyl cis-trans isomerase activity"/>
    <property type="evidence" value="ECO:0007669"/>
    <property type="project" value="UniProtKB-UniRule"/>
</dbReference>
<comment type="domain">
    <text evidence="9">Consists of 3 domains; the N-terminus binds the ribosome, the middle domain has PPIase activity, while the C-terminus has intrinsic chaperone activity on its own.</text>
</comment>
<dbReference type="NCBIfam" id="TIGR00115">
    <property type="entry name" value="tig"/>
    <property type="match status" value="1"/>
</dbReference>
<evidence type="ECO:0000313" key="14">
    <source>
        <dbReference type="Proteomes" id="UP000030700"/>
    </source>
</evidence>
<keyword evidence="6 9" id="KW-0143">Chaperone</keyword>
<evidence type="ECO:0000256" key="2">
    <source>
        <dbReference type="ARBA" id="ARBA00005464"/>
    </source>
</evidence>
<evidence type="ECO:0000256" key="7">
    <source>
        <dbReference type="ARBA" id="ARBA00023235"/>
    </source>
</evidence>
<organism evidence="13">
    <name type="scientific">Candidatus Moduliflexus flocculans</name>
    <dbReference type="NCBI Taxonomy" id="1499966"/>
    <lineage>
        <taxon>Bacteria</taxon>
        <taxon>Candidatus Moduliflexota</taxon>
        <taxon>Candidatus Moduliflexia</taxon>
        <taxon>Candidatus Moduliflexales</taxon>
        <taxon>Candidatus Moduliflexaceae</taxon>
    </lineage>
</organism>
<dbReference type="GO" id="GO:0005737">
    <property type="term" value="C:cytoplasm"/>
    <property type="evidence" value="ECO:0007669"/>
    <property type="project" value="UniProtKB-SubCell"/>
</dbReference>
<comment type="function">
    <text evidence="9">Involved in protein export. Acts as a chaperone by maintaining the newly synthesized protein in an open conformation. Functions as a peptidyl-prolyl cis-trans isomerase.</text>
</comment>
<name>A0A0S6VXU5_9BACT</name>
<comment type="catalytic activity">
    <reaction evidence="1 9">
        <text>[protein]-peptidylproline (omega=180) = [protein]-peptidylproline (omega=0)</text>
        <dbReference type="Rhea" id="RHEA:16237"/>
        <dbReference type="Rhea" id="RHEA-COMP:10747"/>
        <dbReference type="Rhea" id="RHEA-COMP:10748"/>
        <dbReference type="ChEBI" id="CHEBI:83833"/>
        <dbReference type="ChEBI" id="CHEBI:83834"/>
        <dbReference type="EC" id="5.2.1.8"/>
    </reaction>
</comment>
<dbReference type="HAMAP" id="MF_00303">
    <property type="entry name" value="Trigger_factor_Tig"/>
    <property type="match status" value="1"/>
</dbReference>
<evidence type="ECO:0000259" key="11">
    <source>
        <dbReference type="Pfam" id="PF05697"/>
    </source>
</evidence>
<evidence type="ECO:0000256" key="1">
    <source>
        <dbReference type="ARBA" id="ARBA00000971"/>
    </source>
</evidence>
<dbReference type="Pfam" id="PF05698">
    <property type="entry name" value="Trigger_C"/>
    <property type="match status" value="2"/>
</dbReference>
<feature type="domain" description="Trigger factor ribosome-binding bacterial" evidence="11">
    <location>
        <begin position="1"/>
        <end position="146"/>
    </location>
</feature>